<evidence type="ECO:0000256" key="1">
    <source>
        <dbReference type="SAM" id="MobiDB-lite"/>
    </source>
</evidence>
<dbReference type="AlphaFoldDB" id="A0A7N9CIX4"/>
<organism evidence="2 3">
    <name type="scientific">Macaca fascicularis</name>
    <name type="common">Crab-eating macaque</name>
    <name type="synonym">Cynomolgus monkey</name>
    <dbReference type="NCBI Taxonomy" id="9541"/>
    <lineage>
        <taxon>Eukaryota</taxon>
        <taxon>Metazoa</taxon>
        <taxon>Chordata</taxon>
        <taxon>Craniata</taxon>
        <taxon>Vertebrata</taxon>
        <taxon>Euteleostomi</taxon>
        <taxon>Mammalia</taxon>
        <taxon>Eutheria</taxon>
        <taxon>Euarchontoglires</taxon>
        <taxon>Primates</taxon>
        <taxon>Haplorrhini</taxon>
        <taxon>Catarrhini</taxon>
        <taxon>Cercopithecidae</taxon>
        <taxon>Cercopithecinae</taxon>
        <taxon>Macaca</taxon>
    </lineage>
</organism>
<reference evidence="2 3" key="1">
    <citation type="submission" date="2013-03" db="EMBL/GenBank/DDBJ databases">
        <authorList>
            <person name="Warren W."/>
            <person name="Wilson R.K."/>
        </authorList>
    </citation>
    <scope>NUCLEOTIDE SEQUENCE</scope>
</reference>
<feature type="compositionally biased region" description="Basic residues" evidence="1">
    <location>
        <begin position="215"/>
        <end position="236"/>
    </location>
</feature>
<keyword evidence="3" id="KW-1185">Reference proteome</keyword>
<dbReference type="GeneTree" id="ENSGT00390000008812"/>
<name>A0A7N9CIX4_MACFA</name>
<feature type="region of interest" description="Disordered" evidence="1">
    <location>
        <begin position="28"/>
        <end position="76"/>
    </location>
</feature>
<feature type="region of interest" description="Disordered" evidence="1">
    <location>
        <begin position="256"/>
        <end position="317"/>
    </location>
</feature>
<dbReference type="Ensembl" id="ENSMFAT00000079706.1">
    <property type="protein sequence ID" value="ENSMFAP00000050580.1"/>
    <property type="gene ID" value="ENSMFAG00000048750.1"/>
</dbReference>
<reference evidence="2" key="2">
    <citation type="submission" date="2025-08" db="UniProtKB">
        <authorList>
            <consortium name="Ensembl"/>
        </authorList>
    </citation>
    <scope>IDENTIFICATION</scope>
</reference>
<protein>
    <submittedName>
        <fullName evidence="2">Uncharacterized protein</fullName>
    </submittedName>
</protein>
<dbReference type="Proteomes" id="UP000233100">
    <property type="component" value="Chromosome 16"/>
</dbReference>
<evidence type="ECO:0000313" key="3">
    <source>
        <dbReference type="Proteomes" id="UP000233100"/>
    </source>
</evidence>
<evidence type="ECO:0000313" key="2">
    <source>
        <dbReference type="Ensembl" id="ENSMFAP00000050580.1"/>
    </source>
</evidence>
<feature type="region of interest" description="Disordered" evidence="1">
    <location>
        <begin position="577"/>
        <end position="603"/>
    </location>
</feature>
<sequence length="624" mass="66681">RLRLSPPRAFFPALPGCFPQGRGCQVEGGSYRPWPRRRAPHQGPGGSLREGGPRAARAGLGRERPAAGSCGRRGGNKDSTCLGGARAGSALSPPCSAPAERQQSWAARAPGTLRRPGCCWAAARSRRRAVREGGPEGGAGRRRVSRRRRRVRLLDGARCVEVPPARRRVLPAPCAARAEDINGRNSPARPGRRVDGARAPRGRALRRAPGAGAGARRRRQRRRRRCGRPSRGRGRGACRTLDRSCRAAATAAAAAVAAAERGHSRSPPSAPERRDRGGRAAARIAEGAERRSCRLPGRSKGAARFPGAPPPPPRGHRRLREWFYPSGRQAGRAGARAPARARSGTMGTVLSLSPSYRKATLFEDGAATVGHYTAVQNSKNAKDKNLKRHSIISVLPWKRIVAVSAKKKNSKKVQPNSSYQNNITHLNNENLKKSLSCANLSTFAQPHRPSRPHPRPASSRAPRPGAPPRSRKPLTLPSPPQGRPNGSSSRRPPASCCAAWGCYLLRGGLGSRAPGRPADVPVPLLLLHGQRDLLPAQALPGGELQGGLLGPLPLCHQPHELKDAADKCRPTLLHTGLLRPEEREQPGGQEAAPPRPGSGEGLSFSGEMELARCPLVCCSQPHCC</sequence>
<proteinExistence type="predicted"/>
<feature type="region of interest" description="Disordered" evidence="1">
    <location>
        <begin position="443"/>
        <end position="493"/>
    </location>
</feature>
<feature type="region of interest" description="Disordered" evidence="1">
    <location>
        <begin position="180"/>
        <end position="241"/>
    </location>
</feature>
<reference evidence="2" key="3">
    <citation type="submission" date="2025-09" db="UniProtKB">
        <authorList>
            <consortium name="Ensembl"/>
        </authorList>
    </citation>
    <scope>IDENTIFICATION</scope>
</reference>
<accession>A0A7N9CIX4</accession>